<reference evidence="2 3" key="1">
    <citation type="submission" date="2020-08" db="EMBL/GenBank/DDBJ databases">
        <title>Genomic Encyclopedia of Type Strains, Phase IV (KMG-IV): sequencing the most valuable type-strain genomes for metagenomic binning, comparative biology and taxonomic classification.</title>
        <authorList>
            <person name="Goeker M."/>
        </authorList>
    </citation>
    <scope>NUCLEOTIDE SEQUENCE [LARGE SCALE GENOMIC DNA]</scope>
    <source>
        <strain evidence="2 3">DSM 23240</strain>
    </source>
</reference>
<dbReference type="Proteomes" id="UP000571084">
    <property type="component" value="Unassembled WGS sequence"/>
</dbReference>
<name>A0A840RXR9_9BURK</name>
<evidence type="ECO:0000313" key="3">
    <source>
        <dbReference type="Proteomes" id="UP000571084"/>
    </source>
</evidence>
<feature type="region of interest" description="Disordered" evidence="1">
    <location>
        <begin position="1"/>
        <end position="38"/>
    </location>
</feature>
<organism evidence="2 3">
    <name type="scientific">Glaciimonas immobilis</name>
    <dbReference type="NCBI Taxonomy" id="728004"/>
    <lineage>
        <taxon>Bacteria</taxon>
        <taxon>Pseudomonadati</taxon>
        <taxon>Pseudomonadota</taxon>
        <taxon>Betaproteobacteria</taxon>
        <taxon>Burkholderiales</taxon>
        <taxon>Oxalobacteraceae</taxon>
        <taxon>Glaciimonas</taxon>
    </lineage>
</organism>
<sequence>MPPTIATTSTDEKPMFKQWIDNDDKEDFNSNDPKRLAE</sequence>
<dbReference type="EMBL" id="JACHHQ010000006">
    <property type="protein sequence ID" value="MBB5201331.1"/>
    <property type="molecule type" value="Genomic_DNA"/>
</dbReference>
<gene>
    <name evidence="2" type="ORF">HNR39_003180</name>
</gene>
<evidence type="ECO:0000256" key="1">
    <source>
        <dbReference type="SAM" id="MobiDB-lite"/>
    </source>
</evidence>
<evidence type="ECO:0000313" key="2">
    <source>
        <dbReference type="EMBL" id="MBB5201331.1"/>
    </source>
</evidence>
<accession>A0A840RXR9</accession>
<dbReference type="AlphaFoldDB" id="A0A840RXR9"/>
<comment type="caution">
    <text evidence="2">The sequence shown here is derived from an EMBL/GenBank/DDBJ whole genome shotgun (WGS) entry which is preliminary data.</text>
</comment>
<proteinExistence type="predicted"/>
<keyword evidence="3" id="KW-1185">Reference proteome</keyword>
<protein>
    <submittedName>
        <fullName evidence="2">Uncharacterized protein</fullName>
    </submittedName>
</protein>